<feature type="compositionally biased region" description="Polar residues" evidence="1">
    <location>
        <begin position="90"/>
        <end position="114"/>
    </location>
</feature>
<dbReference type="InterPro" id="IPR036736">
    <property type="entry name" value="ACP-like_sf"/>
</dbReference>
<feature type="region of interest" description="Disordered" evidence="1">
    <location>
        <begin position="80"/>
        <end position="126"/>
    </location>
</feature>
<dbReference type="Gene3D" id="1.10.1200.10">
    <property type="entry name" value="ACP-like"/>
    <property type="match status" value="1"/>
</dbReference>
<gene>
    <name evidence="3" type="ORF">Slin15195_G108850</name>
</gene>
<dbReference type="InterPro" id="IPR009081">
    <property type="entry name" value="PP-bd_ACP"/>
</dbReference>
<evidence type="ECO:0000259" key="2">
    <source>
        <dbReference type="PROSITE" id="PS50206"/>
    </source>
</evidence>
<organism evidence="3 4">
    <name type="scientific">Septoria linicola</name>
    <dbReference type="NCBI Taxonomy" id="215465"/>
    <lineage>
        <taxon>Eukaryota</taxon>
        <taxon>Fungi</taxon>
        <taxon>Dikarya</taxon>
        <taxon>Ascomycota</taxon>
        <taxon>Pezizomycotina</taxon>
        <taxon>Dothideomycetes</taxon>
        <taxon>Dothideomycetidae</taxon>
        <taxon>Mycosphaerellales</taxon>
        <taxon>Mycosphaerellaceae</taxon>
        <taxon>Septoria</taxon>
    </lineage>
</organism>
<dbReference type="PROSITE" id="PS50206">
    <property type="entry name" value="RHODANESE_3"/>
    <property type="match status" value="1"/>
</dbReference>
<dbReference type="InterPro" id="IPR001763">
    <property type="entry name" value="Rhodanese-like_dom"/>
</dbReference>
<dbReference type="SUPFAM" id="SSF47336">
    <property type="entry name" value="ACP-like"/>
    <property type="match status" value="1"/>
</dbReference>
<dbReference type="Pfam" id="PF00975">
    <property type="entry name" value="Thioesterase"/>
    <property type="match status" value="1"/>
</dbReference>
<dbReference type="InterPro" id="IPR001031">
    <property type="entry name" value="Thioesterase"/>
</dbReference>
<dbReference type="InterPro" id="IPR029058">
    <property type="entry name" value="AB_hydrolase_fold"/>
</dbReference>
<dbReference type="Pfam" id="PF00550">
    <property type="entry name" value="PP-binding"/>
    <property type="match status" value="1"/>
</dbReference>
<evidence type="ECO:0000313" key="4">
    <source>
        <dbReference type="Proteomes" id="UP001056384"/>
    </source>
</evidence>
<evidence type="ECO:0000256" key="1">
    <source>
        <dbReference type="SAM" id="MobiDB-lite"/>
    </source>
</evidence>
<keyword evidence="4" id="KW-1185">Reference proteome</keyword>
<protein>
    <submittedName>
        <fullName evidence="3">Thioesterase, Rhodanese-like domain, phosphopantetheine binding ACP</fullName>
    </submittedName>
</protein>
<dbReference type="SUPFAM" id="SSF53474">
    <property type="entry name" value="alpha/beta-Hydrolases"/>
    <property type="match status" value="1"/>
</dbReference>
<name>A0A9Q9B737_9PEZI</name>
<reference evidence="3" key="1">
    <citation type="submission" date="2022-06" db="EMBL/GenBank/DDBJ databases">
        <title>Complete genome sequences of two strains of the flax pathogen Septoria linicola.</title>
        <authorList>
            <person name="Lapalu N."/>
            <person name="Simon A."/>
            <person name="Demenou B."/>
            <person name="Paumier D."/>
            <person name="Guillot M.-P."/>
            <person name="Gout L."/>
            <person name="Valade R."/>
        </authorList>
    </citation>
    <scope>NUCLEOTIDE SEQUENCE</scope>
    <source>
        <strain evidence="3">SE15195</strain>
    </source>
</reference>
<dbReference type="Gene3D" id="3.40.50.1820">
    <property type="entry name" value="alpha/beta hydrolase"/>
    <property type="match status" value="1"/>
</dbReference>
<evidence type="ECO:0000313" key="3">
    <source>
        <dbReference type="EMBL" id="USW57566.1"/>
    </source>
</evidence>
<dbReference type="AlphaFoldDB" id="A0A9Q9B737"/>
<dbReference type="Proteomes" id="UP001056384">
    <property type="component" value="Chromosome 10"/>
</dbReference>
<proteinExistence type="predicted"/>
<feature type="domain" description="Rhodanese" evidence="2">
    <location>
        <begin position="260"/>
        <end position="321"/>
    </location>
</feature>
<accession>A0A9Q9B737</accession>
<dbReference type="EMBL" id="CP099427">
    <property type="protein sequence ID" value="USW57566.1"/>
    <property type="molecule type" value="Genomic_DNA"/>
</dbReference>
<sequence>MTMTQNCQYQRTIDILCQECLTPREELTNDTAMADLLTDPLLSVAISTRLKKELQLEVSAEDLVNLRAISDLKSTLLRGQHGGPSLSVEDPSSNQWSAASSRCSTPAEESTQPWNRMAPAMPSRRPSYALTSTSAATPMEEIVPWKATSTTIEVFTPMEDVAPEKLSNRPTATPSAKSVVLQGRPEDACRAVFLFPDGSGSERSYTSLPRIALDVVVYGLQSPYLKCPADMHCTWDELVETFVAEIRKCQPRGPYDFGGYAAGGALAFRAAQILVAQGEEIHSLTLINAPVPEVLGQLSDELYEYIRSIRAWRNGGRTPEWVLPHLKAFTRVLNTYRQSRCGLGAVRNVKIQWAGRGVSQDSMIPPSALTDGERTVIKFLTEARTDFGPCGWEVLLPGSNISCGRIDADHFEIMSSECSPQISMCIAEALQ</sequence>